<accession>A0A835LD12</accession>
<dbReference type="AlphaFoldDB" id="A0A835LD12"/>
<sequence length="394" mass="44923">MNEQLDNKVHIREFNEDRDVEVVEKFERNCETGFTKGISISTNMMGDPLCRIRLYPTHIMLVAELIENKELVGVVRGTIKRVGTGCEGTYVNIGCILGLRVSPKHRRKGIGLKLVKALECWAVENGAEYICLATEESNVASTNLFVHKCDYVKLSSLVILVQPIRYQAKEPSLNVRIEKLSVDQAISLYVDRVGRKAFYPGDMEVILNDKLSLGTWVSFLKEDDWIGLHNKEDNVFTNRTPSSWAILSLWKTCDAYKLQIRRKHPFKCFRATLSHAGAKLLPCFKTTTCDLLYAPFGFLFIYGLYGEGENLGELMKSLWWFACNLTRKVKDCKVIITELGVSDPVKEYIPKGPSNSSCINDLWYFKKVNGPNDENGRWTMTQPITHLFVDPRDF</sequence>
<dbReference type="CDD" id="cd04301">
    <property type="entry name" value="NAT_SF"/>
    <property type="match status" value="1"/>
</dbReference>
<dbReference type="PANTHER" id="PTHR47370:SF4">
    <property type="entry name" value="N-ACETYLTRANSFERASE HLS1-LIKE-RELATED"/>
    <property type="match status" value="1"/>
</dbReference>
<dbReference type="Pfam" id="PF00583">
    <property type="entry name" value="Acetyltransf_1"/>
    <property type="match status" value="1"/>
</dbReference>
<reference evidence="2 3" key="1">
    <citation type="submission" date="2020-10" db="EMBL/GenBank/DDBJ databases">
        <title>The Coptis chinensis genome and diversification of protoberbering-type alkaloids.</title>
        <authorList>
            <person name="Wang B."/>
            <person name="Shu S."/>
            <person name="Song C."/>
            <person name="Liu Y."/>
        </authorList>
    </citation>
    <scope>NUCLEOTIDE SEQUENCE [LARGE SCALE GENOMIC DNA]</scope>
    <source>
        <strain evidence="2">HL-2020</strain>
        <tissue evidence="2">Leaf</tissue>
    </source>
</reference>
<dbReference type="PROSITE" id="PS51186">
    <property type="entry name" value="GNAT"/>
    <property type="match status" value="1"/>
</dbReference>
<organism evidence="2 3">
    <name type="scientific">Coptis chinensis</name>
    <dbReference type="NCBI Taxonomy" id="261450"/>
    <lineage>
        <taxon>Eukaryota</taxon>
        <taxon>Viridiplantae</taxon>
        <taxon>Streptophyta</taxon>
        <taxon>Embryophyta</taxon>
        <taxon>Tracheophyta</taxon>
        <taxon>Spermatophyta</taxon>
        <taxon>Magnoliopsida</taxon>
        <taxon>Ranunculales</taxon>
        <taxon>Ranunculaceae</taxon>
        <taxon>Coptidoideae</taxon>
        <taxon>Coptis</taxon>
    </lineage>
</organism>
<dbReference type="PANTHER" id="PTHR47370">
    <property type="entry name" value="ACYL-COA N-ACYLTRANSFERASES (NAT) SUPERFAMILY PROTEIN"/>
    <property type="match status" value="1"/>
</dbReference>
<evidence type="ECO:0000313" key="2">
    <source>
        <dbReference type="EMBL" id="KAF9591008.1"/>
    </source>
</evidence>
<proteinExistence type="predicted"/>
<comment type="caution">
    <text evidence="2">The sequence shown here is derived from an EMBL/GenBank/DDBJ whole genome shotgun (WGS) entry which is preliminary data.</text>
</comment>
<dbReference type="InterPro" id="IPR000182">
    <property type="entry name" value="GNAT_dom"/>
</dbReference>
<evidence type="ECO:0000259" key="1">
    <source>
        <dbReference type="PROSITE" id="PS51186"/>
    </source>
</evidence>
<protein>
    <recommendedName>
        <fullName evidence="1">N-acetyltransferase domain-containing protein</fullName>
    </recommendedName>
</protein>
<dbReference type="Gene3D" id="3.40.630.30">
    <property type="match status" value="1"/>
</dbReference>
<dbReference type="OrthoDB" id="1735852at2759"/>
<dbReference type="InterPro" id="IPR016181">
    <property type="entry name" value="Acyl_CoA_acyltransferase"/>
</dbReference>
<dbReference type="GO" id="GO:0016747">
    <property type="term" value="F:acyltransferase activity, transferring groups other than amino-acyl groups"/>
    <property type="evidence" value="ECO:0007669"/>
    <property type="project" value="InterPro"/>
</dbReference>
<dbReference type="InterPro" id="IPR052810">
    <property type="entry name" value="Plant_NAT"/>
</dbReference>
<dbReference type="SUPFAM" id="SSF55729">
    <property type="entry name" value="Acyl-CoA N-acyltransferases (Nat)"/>
    <property type="match status" value="1"/>
</dbReference>
<dbReference type="Proteomes" id="UP000631114">
    <property type="component" value="Unassembled WGS sequence"/>
</dbReference>
<gene>
    <name evidence="2" type="ORF">IFM89_001218</name>
</gene>
<feature type="domain" description="N-acetyltransferase" evidence="1">
    <location>
        <begin position="9"/>
        <end position="212"/>
    </location>
</feature>
<name>A0A835LD12_9MAGN</name>
<evidence type="ECO:0000313" key="3">
    <source>
        <dbReference type="Proteomes" id="UP000631114"/>
    </source>
</evidence>
<keyword evidence="3" id="KW-1185">Reference proteome</keyword>
<dbReference type="EMBL" id="JADFTS010000008">
    <property type="protein sequence ID" value="KAF9591008.1"/>
    <property type="molecule type" value="Genomic_DNA"/>
</dbReference>